<feature type="domain" description="Acyl-CoA oxidase/dehydrogenase middle" evidence="7">
    <location>
        <begin position="134"/>
        <end position="227"/>
    </location>
</feature>
<evidence type="ECO:0000256" key="2">
    <source>
        <dbReference type="ARBA" id="ARBA00009347"/>
    </source>
</evidence>
<keyword evidence="5" id="KW-0560">Oxidoreductase</keyword>
<protein>
    <submittedName>
        <fullName evidence="9">Acyl-CoA dehydrogenase family protein</fullName>
    </submittedName>
</protein>
<comment type="cofactor">
    <cofactor evidence="1">
        <name>FAD</name>
        <dbReference type="ChEBI" id="CHEBI:57692"/>
    </cofactor>
</comment>
<feature type="domain" description="Acyl-CoA dehydrogenase/oxidase N-terminal" evidence="8">
    <location>
        <begin position="46"/>
        <end position="130"/>
    </location>
</feature>
<dbReference type="InterPro" id="IPR036250">
    <property type="entry name" value="AcylCo_DH-like_C"/>
</dbReference>
<evidence type="ECO:0000256" key="5">
    <source>
        <dbReference type="ARBA" id="ARBA00023002"/>
    </source>
</evidence>
<evidence type="ECO:0000256" key="3">
    <source>
        <dbReference type="ARBA" id="ARBA00022630"/>
    </source>
</evidence>
<dbReference type="SUPFAM" id="SSF56645">
    <property type="entry name" value="Acyl-CoA dehydrogenase NM domain-like"/>
    <property type="match status" value="1"/>
</dbReference>
<gene>
    <name evidence="9" type="ORF">H0A68_02225</name>
</gene>
<evidence type="ECO:0000259" key="8">
    <source>
        <dbReference type="Pfam" id="PF02771"/>
    </source>
</evidence>
<dbReference type="FunFam" id="1.20.140.10:FF:000001">
    <property type="entry name" value="Acyl-CoA dehydrogenase"/>
    <property type="match status" value="1"/>
</dbReference>
<evidence type="ECO:0000313" key="9">
    <source>
        <dbReference type="EMBL" id="NYT35675.1"/>
    </source>
</evidence>
<dbReference type="SUPFAM" id="SSF47203">
    <property type="entry name" value="Acyl-CoA dehydrogenase C-terminal domain-like"/>
    <property type="match status" value="1"/>
</dbReference>
<comment type="similarity">
    <text evidence="2">Belongs to the acyl-CoA dehydrogenase family.</text>
</comment>
<reference evidence="9 10" key="1">
    <citation type="submission" date="2020-07" db="EMBL/GenBank/DDBJ databases">
        <title>Taxonomic revisions and descriptions of new bacterial species based on genomic comparisons in the high-G+C-content subgroup of the family Alcaligenaceae.</title>
        <authorList>
            <person name="Szabo A."/>
            <person name="Felfoldi T."/>
        </authorList>
    </citation>
    <scope>NUCLEOTIDE SEQUENCE [LARGE SCALE GENOMIC DNA]</scope>
    <source>
        <strain evidence="9 10">DSM 25264</strain>
    </source>
</reference>
<organism evidence="9 10">
    <name type="scientific">Allopusillimonas soli</name>
    <dbReference type="NCBI Taxonomy" id="659016"/>
    <lineage>
        <taxon>Bacteria</taxon>
        <taxon>Pseudomonadati</taxon>
        <taxon>Pseudomonadota</taxon>
        <taxon>Betaproteobacteria</taxon>
        <taxon>Burkholderiales</taxon>
        <taxon>Alcaligenaceae</taxon>
        <taxon>Allopusillimonas</taxon>
    </lineage>
</organism>
<dbReference type="EMBL" id="JACCEW010000001">
    <property type="protein sequence ID" value="NYT35675.1"/>
    <property type="molecule type" value="Genomic_DNA"/>
</dbReference>
<name>A0A853F594_9BURK</name>
<comment type="caution">
    <text evidence="9">The sequence shown here is derived from an EMBL/GenBank/DDBJ whole genome shotgun (WGS) entry which is preliminary data.</text>
</comment>
<keyword evidence="4" id="KW-0274">FAD</keyword>
<evidence type="ECO:0000259" key="6">
    <source>
        <dbReference type="Pfam" id="PF00441"/>
    </source>
</evidence>
<dbReference type="FunFam" id="2.40.110.10:FF:000002">
    <property type="entry name" value="Acyl-CoA dehydrogenase fadE12"/>
    <property type="match status" value="1"/>
</dbReference>
<dbReference type="Proteomes" id="UP000580517">
    <property type="component" value="Unassembled WGS sequence"/>
</dbReference>
<dbReference type="Gene3D" id="1.20.140.10">
    <property type="entry name" value="Butyryl-CoA Dehydrogenase, subunit A, domain 3"/>
    <property type="match status" value="1"/>
</dbReference>
<dbReference type="PANTHER" id="PTHR43884:SF22">
    <property type="entry name" value="BLR3437 PROTEIN"/>
    <property type="match status" value="1"/>
</dbReference>
<dbReference type="OrthoDB" id="7807987at2"/>
<dbReference type="PROSITE" id="PS00072">
    <property type="entry name" value="ACYL_COA_DH_1"/>
    <property type="match status" value="1"/>
</dbReference>
<dbReference type="GO" id="GO:0050660">
    <property type="term" value="F:flavin adenine dinucleotide binding"/>
    <property type="evidence" value="ECO:0007669"/>
    <property type="project" value="InterPro"/>
</dbReference>
<keyword evidence="3" id="KW-0285">Flavoprotein</keyword>
<evidence type="ECO:0000313" key="10">
    <source>
        <dbReference type="Proteomes" id="UP000580517"/>
    </source>
</evidence>
<dbReference type="InterPro" id="IPR009100">
    <property type="entry name" value="AcylCoA_DH/oxidase_NM_dom_sf"/>
</dbReference>
<dbReference type="Gene3D" id="2.40.110.10">
    <property type="entry name" value="Butyryl-CoA Dehydrogenase, subunit A, domain 2"/>
    <property type="match status" value="1"/>
</dbReference>
<dbReference type="Pfam" id="PF02771">
    <property type="entry name" value="Acyl-CoA_dh_N"/>
    <property type="match status" value="1"/>
</dbReference>
<sequence length="393" mass="42740">MYHDTSWLDWPFFDDAHRRLARDLDVWCSQADLEGMDFSDLNATCRKLVGELGEAGWLGYCVPAGEQGVLGGKLPDIDSRSLCILRETLGRYHALADFSFAMQGLGSGALTLAGTDAQKRQYLPPTASGKAIAAFALSEPEAGSDVAALSCAAVRDGDDYILNGRKTWISNGGLADYYCVFVRTDPEAGSRGISAFVIEAGTPGFDIEETLDVMSPHPLATLRFSDCRIPASQMIGELNQGFKLAMRTLDIFRCSVAAAALGFARRALAEGLAHARERKMFGQTLADFQLTQAAFGDIATEIDQSALLTYRAAWTRDVLRKPSTAPTAMAKMASTESAQWVIDRVLQMFGGQGVRSNTPVERLYRDIRALRIYEGATEVQKLIIAREVLKAAG</sequence>
<dbReference type="AlphaFoldDB" id="A0A853F594"/>
<accession>A0A853F594</accession>
<evidence type="ECO:0000256" key="4">
    <source>
        <dbReference type="ARBA" id="ARBA00022827"/>
    </source>
</evidence>
<dbReference type="InterPro" id="IPR037069">
    <property type="entry name" value="AcylCoA_DH/ox_N_sf"/>
</dbReference>
<proteinExistence type="inferred from homology"/>
<keyword evidence="10" id="KW-1185">Reference proteome</keyword>
<dbReference type="Gene3D" id="1.10.540.10">
    <property type="entry name" value="Acyl-CoA dehydrogenase/oxidase, N-terminal domain"/>
    <property type="match status" value="1"/>
</dbReference>
<dbReference type="RefSeq" id="WP_129967619.1">
    <property type="nucleotide sequence ID" value="NZ_JACCEW010000001.1"/>
</dbReference>
<dbReference type="PROSITE" id="PS00073">
    <property type="entry name" value="ACYL_COA_DH_2"/>
    <property type="match status" value="1"/>
</dbReference>
<dbReference type="PANTHER" id="PTHR43884">
    <property type="entry name" value="ACYL-COA DEHYDROGENASE"/>
    <property type="match status" value="1"/>
</dbReference>
<dbReference type="InterPro" id="IPR013786">
    <property type="entry name" value="AcylCoA_DH/ox_N"/>
</dbReference>
<evidence type="ECO:0000256" key="1">
    <source>
        <dbReference type="ARBA" id="ARBA00001974"/>
    </source>
</evidence>
<feature type="domain" description="Acyl-CoA dehydrogenase/oxidase C-terminal" evidence="6">
    <location>
        <begin position="239"/>
        <end position="388"/>
    </location>
</feature>
<evidence type="ECO:0000259" key="7">
    <source>
        <dbReference type="Pfam" id="PF02770"/>
    </source>
</evidence>
<dbReference type="Pfam" id="PF02770">
    <property type="entry name" value="Acyl-CoA_dh_M"/>
    <property type="match status" value="1"/>
</dbReference>
<dbReference type="GO" id="GO:0003995">
    <property type="term" value="F:acyl-CoA dehydrogenase activity"/>
    <property type="evidence" value="ECO:0007669"/>
    <property type="project" value="InterPro"/>
</dbReference>
<dbReference type="Pfam" id="PF00441">
    <property type="entry name" value="Acyl-CoA_dh_1"/>
    <property type="match status" value="1"/>
</dbReference>
<dbReference type="InterPro" id="IPR006089">
    <property type="entry name" value="Acyl-CoA_DH_CS"/>
</dbReference>
<dbReference type="InterPro" id="IPR046373">
    <property type="entry name" value="Acyl-CoA_Oxase/DH_mid-dom_sf"/>
</dbReference>
<dbReference type="InterPro" id="IPR006091">
    <property type="entry name" value="Acyl-CoA_Oxase/DH_mid-dom"/>
</dbReference>
<dbReference type="InterPro" id="IPR009075">
    <property type="entry name" value="AcylCo_DH/oxidase_C"/>
</dbReference>